<dbReference type="PANTHER" id="PTHR35807:SF1">
    <property type="entry name" value="TRANSCRIPTIONAL REGULATOR REDD"/>
    <property type="match status" value="1"/>
</dbReference>
<keyword evidence="3" id="KW-0804">Transcription</keyword>
<accession>A0ABS6C6Z3</accession>
<dbReference type="PROSITE" id="PS51755">
    <property type="entry name" value="OMPR_PHOB"/>
    <property type="match status" value="1"/>
</dbReference>
<dbReference type="InterPro" id="IPR019734">
    <property type="entry name" value="TPR_rpt"/>
</dbReference>
<reference evidence="6 7" key="1">
    <citation type="submission" date="2021-06" db="EMBL/GenBank/DDBJ databases">
        <authorList>
            <person name="Pan X."/>
        </authorList>
    </citation>
    <scope>NUCLEOTIDE SEQUENCE [LARGE SCALE GENOMIC DNA]</scope>
    <source>
        <strain evidence="6 7">4503</strain>
    </source>
</reference>
<proteinExistence type="predicted"/>
<evidence type="ECO:0000256" key="2">
    <source>
        <dbReference type="ARBA" id="ARBA00023125"/>
    </source>
</evidence>
<dbReference type="InterPro" id="IPR051677">
    <property type="entry name" value="AfsR-DnrI-RedD_regulator"/>
</dbReference>
<dbReference type="InterPro" id="IPR002182">
    <property type="entry name" value="NB-ARC"/>
</dbReference>
<dbReference type="Pfam" id="PF00486">
    <property type="entry name" value="Trans_reg_C"/>
    <property type="match status" value="1"/>
</dbReference>
<dbReference type="SMART" id="SM00862">
    <property type="entry name" value="Trans_reg_C"/>
    <property type="match status" value="1"/>
</dbReference>
<evidence type="ECO:0000259" key="5">
    <source>
        <dbReference type="PROSITE" id="PS51755"/>
    </source>
</evidence>
<dbReference type="SMART" id="SM00028">
    <property type="entry name" value="TPR"/>
    <property type="match status" value="7"/>
</dbReference>
<gene>
    <name evidence="6" type="ORF">KN815_00410</name>
</gene>
<keyword evidence="1" id="KW-0805">Transcription regulation</keyword>
<feature type="DNA-binding region" description="OmpR/PhoB-type" evidence="4">
    <location>
        <begin position="1"/>
        <end position="87"/>
    </location>
</feature>
<keyword evidence="7" id="KW-1185">Reference proteome</keyword>
<dbReference type="InterPro" id="IPR005158">
    <property type="entry name" value="BTAD"/>
</dbReference>
<dbReference type="CDD" id="cd00383">
    <property type="entry name" value="trans_reg_C"/>
    <property type="match status" value="1"/>
</dbReference>
<evidence type="ECO:0000313" key="7">
    <source>
        <dbReference type="Proteomes" id="UP000720508"/>
    </source>
</evidence>
<sequence>MLQLHRNGTRVDLGSPQQQALFVALLMRDGRTATAGQLIEAVWGDAEPASAIRTLRTYVWRLRKAFEEDTKSPRILVSVGDGYRLALEDNYVDFQEVDELTRSAQRARQNDDLKGSYALLEAALSLWRGEPLAGIPGPFAARQRDRLNEVRLFLQEERMEIGITLGHGTRYISELPGLIDQHPLRERLYTLLMHAQYQSGRRADALDTYRRARSTLDDELGVEPGPELKALQQRVLAGAAEGYETEAALLPVKPASPSGPAAAADEEAAAATDMVPVPPLGPDDLPCPYPAQLPPDLVDFTGRSHLTLTIGSLLTSPQRSALPVAVLVGMAGVGKSALALHVAHTIRDSYPDGQLYAGLRASDGGPVRPHDVLTGFLVSLGYRSDDVPARSEAATALLRSALNGRRVLLVLDDAVDAEQVRPLLPGSADCGVLVTTRTRLGGLSARHVEVPAFHRSEALDLLTRTIGSERVEAEGTAALEIIESCAMLPLAIRIVAARLAARPHWTLRSLSDRLADEFRRIEELRSGSMTISAVFDLTYRQLPDAQAAALRRAAAVDSPSLSLSCAAALLDVPEDDAEMLLDALVDQAMLESPALGRYRFHGLLRDFARRKALPDEQQRARARLLDFLLASAKNAFVKVVAGDPVEGALSHTRAAGIRFANAGEARNWAAAEGECALALAVGQLARITAASTGSAQDESPDDTQAPLRSCVDLMIALSALLPSANSTVFRDSVELLQQAVATSQDARTVGRLRFLRGTVELALGHFTLAEQHASAAVRLCESSHDLVILRQALNDLGLAKQMQGEFQSAVVCYDKAVDLARRLGHATGEAVTMVNSALLRVHMGEPDTAVQICRRVLTELAAQIDNAEMAYTHYVLGLATHDLGEYESALGWFEECLAVCVSSGLRAREGHARLRLAESLRAVELLDRALAEARLAVQICEEVNDGRNLVQAHIVQGNALLDLGQEAAAQESFTRADELFSGLRSRTVTGAVARLGAPHGGQASGAGLQRGISAPAVSLGLPGNDSPSVAGIGTA</sequence>
<comment type="caution">
    <text evidence="6">The sequence shown here is derived from an EMBL/GenBank/DDBJ whole genome shotgun (WGS) entry which is preliminary data.</text>
</comment>
<dbReference type="RefSeq" id="WP_216339009.1">
    <property type="nucleotide sequence ID" value="NZ_JAHLEM010000003.1"/>
</dbReference>
<dbReference type="Pfam" id="PF00931">
    <property type="entry name" value="NB-ARC"/>
    <property type="match status" value="1"/>
</dbReference>
<dbReference type="Pfam" id="PF03704">
    <property type="entry name" value="BTAD"/>
    <property type="match status" value="1"/>
</dbReference>
<dbReference type="InterPro" id="IPR001867">
    <property type="entry name" value="OmpR/PhoB-type_DNA-bd"/>
</dbReference>
<protein>
    <submittedName>
        <fullName evidence="6">Winged helix-turn-helix domain-containing protein</fullName>
    </submittedName>
</protein>
<evidence type="ECO:0000256" key="3">
    <source>
        <dbReference type="ARBA" id="ARBA00023163"/>
    </source>
</evidence>
<evidence type="ECO:0000256" key="1">
    <source>
        <dbReference type="ARBA" id="ARBA00023015"/>
    </source>
</evidence>
<name>A0ABS6C6Z3_9ACTN</name>
<dbReference type="CDD" id="cd15831">
    <property type="entry name" value="BTAD"/>
    <property type="match status" value="1"/>
</dbReference>
<keyword evidence="2 4" id="KW-0238">DNA-binding</keyword>
<dbReference type="Proteomes" id="UP000720508">
    <property type="component" value="Unassembled WGS sequence"/>
</dbReference>
<dbReference type="PANTHER" id="PTHR35807">
    <property type="entry name" value="TRANSCRIPTIONAL REGULATOR REDD-RELATED"/>
    <property type="match status" value="1"/>
</dbReference>
<feature type="domain" description="OmpR/PhoB-type" evidence="5">
    <location>
        <begin position="1"/>
        <end position="87"/>
    </location>
</feature>
<dbReference type="SMART" id="SM01043">
    <property type="entry name" value="BTAD"/>
    <property type="match status" value="1"/>
</dbReference>
<evidence type="ECO:0000256" key="4">
    <source>
        <dbReference type="PROSITE-ProRule" id="PRU01091"/>
    </source>
</evidence>
<dbReference type="EMBL" id="JAHLEM010000003">
    <property type="protein sequence ID" value="MBU3862633.1"/>
    <property type="molecule type" value="Genomic_DNA"/>
</dbReference>
<evidence type="ECO:0000313" key="6">
    <source>
        <dbReference type="EMBL" id="MBU3862633.1"/>
    </source>
</evidence>
<organism evidence="6 7">
    <name type="scientific">Streptomyces niphimycinicus</name>
    <dbReference type="NCBI Taxonomy" id="2842201"/>
    <lineage>
        <taxon>Bacteria</taxon>
        <taxon>Bacillati</taxon>
        <taxon>Actinomycetota</taxon>
        <taxon>Actinomycetes</taxon>
        <taxon>Kitasatosporales</taxon>
        <taxon>Streptomycetaceae</taxon>
        <taxon>Streptomyces</taxon>
    </lineage>
</organism>